<dbReference type="CDD" id="cd18315">
    <property type="entry name" value="BTB_POZ_BAB-like"/>
    <property type="match status" value="1"/>
</dbReference>
<evidence type="ECO:0000256" key="6">
    <source>
        <dbReference type="SAM" id="MobiDB-lite"/>
    </source>
</evidence>
<gene>
    <name evidence="8" type="ORF">PV327_004605</name>
</gene>
<comment type="caution">
    <text evidence="8">The sequence shown here is derived from an EMBL/GenBank/DDBJ whole genome shotgun (WGS) entry which is preliminary data.</text>
</comment>
<feature type="compositionally biased region" description="Basic and acidic residues" evidence="6">
    <location>
        <begin position="339"/>
        <end position="354"/>
    </location>
</feature>
<evidence type="ECO:0000256" key="5">
    <source>
        <dbReference type="ARBA" id="ARBA00023242"/>
    </source>
</evidence>
<dbReference type="EMBL" id="JAQQBR010001832">
    <property type="protein sequence ID" value="KAK0167173.1"/>
    <property type="molecule type" value="Genomic_DNA"/>
</dbReference>
<feature type="domain" description="BTB" evidence="7">
    <location>
        <begin position="38"/>
        <end position="103"/>
    </location>
</feature>
<dbReference type="PANTHER" id="PTHR23110">
    <property type="entry name" value="BTB DOMAIN TRANSCRIPTION FACTOR"/>
    <property type="match status" value="1"/>
</dbReference>
<proteinExistence type="predicted"/>
<accession>A0AA39FCY0</accession>
<evidence type="ECO:0000256" key="3">
    <source>
        <dbReference type="ARBA" id="ARBA00022771"/>
    </source>
</evidence>
<feature type="region of interest" description="Disordered" evidence="6">
    <location>
        <begin position="133"/>
        <end position="199"/>
    </location>
</feature>
<dbReference type="InterPro" id="IPR007588">
    <property type="entry name" value="Znf_FLYWCH"/>
</dbReference>
<keyword evidence="9" id="KW-1185">Reference proteome</keyword>
<organism evidence="8 9">
    <name type="scientific">Microctonus hyperodae</name>
    <name type="common">Parasitoid wasp</name>
    <dbReference type="NCBI Taxonomy" id="165561"/>
    <lineage>
        <taxon>Eukaryota</taxon>
        <taxon>Metazoa</taxon>
        <taxon>Ecdysozoa</taxon>
        <taxon>Arthropoda</taxon>
        <taxon>Hexapoda</taxon>
        <taxon>Insecta</taxon>
        <taxon>Pterygota</taxon>
        <taxon>Neoptera</taxon>
        <taxon>Endopterygota</taxon>
        <taxon>Hymenoptera</taxon>
        <taxon>Apocrita</taxon>
        <taxon>Ichneumonoidea</taxon>
        <taxon>Braconidae</taxon>
        <taxon>Euphorinae</taxon>
        <taxon>Microctonus</taxon>
    </lineage>
</organism>
<keyword evidence="5" id="KW-0539">Nucleus</keyword>
<dbReference type="GO" id="GO:0008270">
    <property type="term" value="F:zinc ion binding"/>
    <property type="evidence" value="ECO:0007669"/>
    <property type="project" value="UniProtKB-KW"/>
</dbReference>
<dbReference type="InterPro" id="IPR000210">
    <property type="entry name" value="BTB/POZ_dom"/>
</dbReference>
<reference evidence="8" key="2">
    <citation type="submission" date="2023-03" db="EMBL/GenBank/DDBJ databases">
        <authorList>
            <person name="Inwood S.N."/>
            <person name="Skelly J.G."/>
            <person name="Guhlin J."/>
            <person name="Harrop T.W.R."/>
            <person name="Goldson S.G."/>
            <person name="Dearden P.K."/>
        </authorList>
    </citation>
    <scope>NUCLEOTIDE SEQUENCE</scope>
    <source>
        <strain evidence="8">Lincoln</strain>
        <tissue evidence="8">Whole body</tissue>
    </source>
</reference>
<dbReference type="Gene3D" id="3.30.710.10">
    <property type="entry name" value="Potassium Channel Kv1.1, Chain A"/>
    <property type="match status" value="1"/>
</dbReference>
<name>A0AA39FCY0_MICHY</name>
<evidence type="ECO:0000313" key="8">
    <source>
        <dbReference type="EMBL" id="KAK0167173.1"/>
    </source>
</evidence>
<keyword evidence="4" id="KW-0862">Zinc</keyword>
<dbReference type="GO" id="GO:0006357">
    <property type="term" value="P:regulation of transcription by RNA polymerase II"/>
    <property type="evidence" value="ECO:0007669"/>
    <property type="project" value="TreeGrafter"/>
</dbReference>
<dbReference type="InterPro" id="IPR051095">
    <property type="entry name" value="Dros_DevTransReg"/>
</dbReference>
<feature type="compositionally biased region" description="Polar residues" evidence="6">
    <location>
        <begin position="189"/>
        <end position="199"/>
    </location>
</feature>
<dbReference type="Proteomes" id="UP001168972">
    <property type="component" value="Unassembled WGS sequence"/>
</dbReference>
<dbReference type="PANTHER" id="PTHR23110:SF99">
    <property type="entry name" value="BROAD-COMPLEX CORE PROTEIN ISOFORM 6"/>
    <property type="match status" value="1"/>
</dbReference>
<comment type="subcellular location">
    <subcellularLocation>
        <location evidence="1">Nucleus</location>
    </subcellularLocation>
</comment>
<dbReference type="Pfam" id="PF04500">
    <property type="entry name" value="FLYWCH"/>
    <property type="match status" value="1"/>
</dbReference>
<dbReference type="Gene3D" id="2.20.25.240">
    <property type="match status" value="1"/>
</dbReference>
<sequence>MAMTTDNFSSEQFALRWNDFSHNLSSGFSSHLNTKNLVDVTLAVEGQLLEAHKLVLSICSPFFENIFKVNPCQHPVVILQDMKYSEVDALVKFMYQGEVNVKQEDLARFLKVAEVLKIKGLTLDKTVLQNSSKNSDDLLQNSNNPQTDKSFDKNNTTQEHLKSVQHERKKLERSFDNSLKKSSKRVRKTSMTLDDSTNKISIPKLSPEIKQENNCLNNNQAISTKNILPPECLNKKETLNNDGSIDLTKDDDESEFIEYPQLGSANIINNISQETPYIEPVTYKLSARGKPQLIHRGYVYNLTSRSAILNRSHYRCAEQHHGCRGKCAVMAEQFMPTGVDEHNHPPGFHTELDFKKKKSS</sequence>
<evidence type="ECO:0000256" key="4">
    <source>
        <dbReference type="ARBA" id="ARBA00022833"/>
    </source>
</evidence>
<dbReference type="PROSITE" id="PS50097">
    <property type="entry name" value="BTB"/>
    <property type="match status" value="1"/>
</dbReference>
<keyword evidence="2" id="KW-0479">Metal-binding</keyword>
<dbReference type="AlphaFoldDB" id="A0AA39FCY0"/>
<dbReference type="Pfam" id="PF00651">
    <property type="entry name" value="BTB"/>
    <property type="match status" value="1"/>
</dbReference>
<keyword evidence="3" id="KW-0863">Zinc-finger</keyword>
<dbReference type="InterPro" id="IPR011333">
    <property type="entry name" value="SKP1/BTB/POZ_sf"/>
</dbReference>
<evidence type="ECO:0000259" key="7">
    <source>
        <dbReference type="PROSITE" id="PS50097"/>
    </source>
</evidence>
<feature type="compositionally biased region" description="Polar residues" evidence="6">
    <location>
        <begin position="133"/>
        <end position="158"/>
    </location>
</feature>
<reference evidence="8" key="1">
    <citation type="journal article" date="2023" name="bioRxiv">
        <title>Scaffold-level genome assemblies of two parasitoid biocontrol wasps reveal the parthenogenesis mechanism and an associated novel virus.</title>
        <authorList>
            <person name="Inwood S."/>
            <person name="Skelly J."/>
            <person name="Guhlin J."/>
            <person name="Harrop T."/>
            <person name="Goldson S."/>
            <person name="Dearden P."/>
        </authorList>
    </citation>
    <scope>NUCLEOTIDE SEQUENCE</scope>
    <source>
        <strain evidence="8">Lincoln</strain>
        <tissue evidence="8">Whole body</tissue>
    </source>
</reference>
<dbReference type="SMART" id="SM00225">
    <property type="entry name" value="BTB"/>
    <property type="match status" value="1"/>
</dbReference>
<evidence type="ECO:0000313" key="9">
    <source>
        <dbReference type="Proteomes" id="UP001168972"/>
    </source>
</evidence>
<dbReference type="SUPFAM" id="SSF54695">
    <property type="entry name" value="POZ domain"/>
    <property type="match status" value="1"/>
</dbReference>
<evidence type="ECO:0000256" key="1">
    <source>
        <dbReference type="ARBA" id="ARBA00004123"/>
    </source>
</evidence>
<feature type="region of interest" description="Disordered" evidence="6">
    <location>
        <begin position="338"/>
        <end position="360"/>
    </location>
</feature>
<protein>
    <recommendedName>
        <fullName evidence="7">BTB domain-containing protein</fullName>
    </recommendedName>
</protein>
<evidence type="ECO:0000256" key="2">
    <source>
        <dbReference type="ARBA" id="ARBA00022723"/>
    </source>
</evidence>
<feature type="compositionally biased region" description="Basic and acidic residues" evidence="6">
    <location>
        <begin position="159"/>
        <end position="179"/>
    </location>
</feature>
<dbReference type="GO" id="GO:0005634">
    <property type="term" value="C:nucleus"/>
    <property type="evidence" value="ECO:0007669"/>
    <property type="project" value="UniProtKB-SubCell"/>
</dbReference>